<evidence type="ECO:0000313" key="2">
    <source>
        <dbReference type="EMBL" id="KAH7518016.1"/>
    </source>
</evidence>
<dbReference type="GO" id="GO:0005739">
    <property type="term" value="C:mitochondrion"/>
    <property type="evidence" value="ECO:0007669"/>
    <property type="project" value="TreeGrafter"/>
</dbReference>
<name>A0A978UT16_ZIZJJ</name>
<organism evidence="2 3">
    <name type="scientific">Ziziphus jujuba var. spinosa</name>
    <dbReference type="NCBI Taxonomy" id="714518"/>
    <lineage>
        <taxon>Eukaryota</taxon>
        <taxon>Viridiplantae</taxon>
        <taxon>Streptophyta</taxon>
        <taxon>Embryophyta</taxon>
        <taxon>Tracheophyta</taxon>
        <taxon>Spermatophyta</taxon>
        <taxon>Magnoliopsida</taxon>
        <taxon>eudicotyledons</taxon>
        <taxon>Gunneridae</taxon>
        <taxon>Pentapetalae</taxon>
        <taxon>rosids</taxon>
        <taxon>fabids</taxon>
        <taxon>Rosales</taxon>
        <taxon>Rhamnaceae</taxon>
        <taxon>Paliureae</taxon>
        <taxon>Ziziphus</taxon>
    </lineage>
</organism>
<comment type="caution">
    <text evidence="2">The sequence shown here is derived from an EMBL/GenBank/DDBJ whole genome shotgun (WGS) entry which is preliminary data.</text>
</comment>
<dbReference type="InterPro" id="IPR043459">
    <property type="entry name" value="NFD6/NOXY2-like"/>
</dbReference>
<sequence length="138" mass="14870">MFTKGSKIANPGKPKEPKPSHAPNPKTPKPNKAISAMSCISAARSVLRSAGSRGAIASRLANGVRSKPAPSQFRIPKQNINQNPPTNRTFRLPVEISCCCVESILPYHTATASALLTSMLSVSRRTYGWTPEGQDKTR</sequence>
<evidence type="ECO:0000313" key="3">
    <source>
        <dbReference type="Proteomes" id="UP000813462"/>
    </source>
</evidence>
<evidence type="ECO:0000256" key="1">
    <source>
        <dbReference type="SAM" id="MobiDB-lite"/>
    </source>
</evidence>
<accession>A0A978UT16</accession>
<reference evidence="2" key="1">
    <citation type="journal article" date="2021" name="Front. Plant Sci.">
        <title>Chromosome-Scale Genome Assembly for Chinese Sour Jujube and Insights Into Its Genome Evolution and Domestication Signature.</title>
        <authorList>
            <person name="Shen L.-Y."/>
            <person name="Luo H."/>
            <person name="Wang X.-L."/>
            <person name="Wang X.-M."/>
            <person name="Qiu X.-J."/>
            <person name="Liu H."/>
            <person name="Zhou S.-S."/>
            <person name="Jia K.-H."/>
            <person name="Nie S."/>
            <person name="Bao Y.-T."/>
            <person name="Zhang R.-G."/>
            <person name="Yun Q.-Z."/>
            <person name="Chai Y.-H."/>
            <person name="Lu J.-Y."/>
            <person name="Li Y."/>
            <person name="Zhao S.-W."/>
            <person name="Mao J.-F."/>
            <person name="Jia S.-G."/>
            <person name="Mao Y.-M."/>
        </authorList>
    </citation>
    <scope>NUCLEOTIDE SEQUENCE</scope>
    <source>
        <strain evidence="2">AT0</strain>
        <tissue evidence="2">Leaf</tissue>
    </source>
</reference>
<protein>
    <recommendedName>
        <fullName evidence="4">Protein NUCLEAR FUSION DEFECTIVE 6, chloroplastic/mitochondrial-like</fullName>
    </recommendedName>
</protein>
<dbReference type="PANTHER" id="PTHR33156:SF59">
    <property type="entry name" value="PROTEIN NUCLEAR FUSION DEFECTIVE 6, CHLOROPLASTIC_MITOCHONDRIAL-LIKE"/>
    <property type="match status" value="1"/>
</dbReference>
<feature type="region of interest" description="Disordered" evidence="1">
    <location>
        <begin position="1"/>
        <end position="34"/>
    </location>
</feature>
<dbReference type="PANTHER" id="PTHR33156">
    <property type="entry name" value="OS02G0230000 PROTEIN"/>
    <property type="match status" value="1"/>
</dbReference>
<proteinExistence type="predicted"/>
<dbReference type="EMBL" id="JAEACU010000009">
    <property type="protein sequence ID" value="KAH7518016.1"/>
    <property type="molecule type" value="Genomic_DNA"/>
</dbReference>
<dbReference type="AlphaFoldDB" id="A0A978UT16"/>
<evidence type="ECO:0008006" key="4">
    <source>
        <dbReference type="Google" id="ProtNLM"/>
    </source>
</evidence>
<feature type="region of interest" description="Disordered" evidence="1">
    <location>
        <begin position="63"/>
        <end position="86"/>
    </location>
</feature>
<dbReference type="Proteomes" id="UP000813462">
    <property type="component" value="Unassembled WGS sequence"/>
</dbReference>
<gene>
    <name evidence="2" type="ORF">FEM48_Zijuj09G0125900</name>
</gene>